<reference evidence="1" key="1">
    <citation type="submission" date="2022-06" db="EMBL/GenBank/DDBJ databases">
        <title>Genome Sequence of Candolleomyces eurysporus.</title>
        <authorList>
            <person name="Buettner E."/>
        </authorList>
    </citation>
    <scope>NUCLEOTIDE SEQUENCE</scope>
    <source>
        <strain evidence="1">VTCC 930004</strain>
    </source>
</reference>
<dbReference type="EMBL" id="JANBPK010000843">
    <property type="protein sequence ID" value="KAJ2930419.1"/>
    <property type="molecule type" value="Genomic_DNA"/>
</dbReference>
<sequence length="206" mass="23728">MHIMSCLQDLRAHRLGPFDVINHILDGNSKAFGDYRDKFYMEDNENLDKILTAIANSHKGREKLAQWLQTPTGQKIITDIVSDEMDKVTESERLPGLAVITPDFVKNWKVEHHHQQAPFLLAIIRAAAQTDRAAKENKQKTPDTDCVALQRYHEAARLPALKPVAWVPVADWTLPVVLWILTPNHQRNPPLWSFRVLHLRSLKYEF</sequence>
<dbReference type="AlphaFoldDB" id="A0A9W8JCQ1"/>
<protein>
    <submittedName>
        <fullName evidence="1">Uncharacterized protein</fullName>
    </submittedName>
</protein>
<organism evidence="1 2">
    <name type="scientific">Candolleomyces eurysporus</name>
    <dbReference type="NCBI Taxonomy" id="2828524"/>
    <lineage>
        <taxon>Eukaryota</taxon>
        <taxon>Fungi</taxon>
        <taxon>Dikarya</taxon>
        <taxon>Basidiomycota</taxon>
        <taxon>Agaricomycotina</taxon>
        <taxon>Agaricomycetes</taxon>
        <taxon>Agaricomycetidae</taxon>
        <taxon>Agaricales</taxon>
        <taxon>Agaricineae</taxon>
        <taxon>Psathyrellaceae</taxon>
        <taxon>Candolleomyces</taxon>
    </lineage>
</organism>
<evidence type="ECO:0000313" key="2">
    <source>
        <dbReference type="Proteomes" id="UP001140091"/>
    </source>
</evidence>
<dbReference type="OrthoDB" id="3040861at2759"/>
<name>A0A9W8JCQ1_9AGAR</name>
<dbReference type="Proteomes" id="UP001140091">
    <property type="component" value="Unassembled WGS sequence"/>
</dbReference>
<gene>
    <name evidence="1" type="ORF">H1R20_g6674</name>
</gene>
<keyword evidence="2" id="KW-1185">Reference proteome</keyword>
<evidence type="ECO:0000313" key="1">
    <source>
        <dbReference type="EMBL" id="KAJ2930419.1"/>
    </source>
</evidence>
<feature type="non-terminal residue" evidence="1">
    <location>
        <position position="206"/>
    </location>
</feature>
<proteinExistence type="predicted"/>
<comment type="caution">
    <text evidence="1">The sequence shown here is derived from an EMBL/GenBank/DDBJ whole genome shotgun (WGS) entry which is preliminary data.</text>
</comment>
<accession>A0A9W8JCQ1</accession>